<reference evidence="1 2" key="1">
    <citation type="submission" date="2021-03" db="EMBL/GenBank/DDBJ databases">
        <title>Genomic Encyclopedia of Type Strains, Phase III (KMG-III): the genomes of soil and plant-associated and newly described type strains.</title>
        <authorList>
            <person name="Whitman W."/>
        </authorList>
    </citation>
    <scope>NUCLEOTIDE SEQUENCE [LARGE SCALE GENOMIC DNA]</scope>
    <source>
        <strain evidence="1 2">IMMIB AFH-6</strain>
    </source>
</reference>
<dbReference type="EMBL" id="JAGINP010000007">
    <property type="protein sequence ID" value="MBP2292562.1"/>
    <property type="molecule type" value="Genomic_DNA"/>
</dbReference>
<protein>
    <submittedName>
        <fullName evidence="1">Uncharacterized protein</fullName>
    </submittedName>
</protein>
<proteinExistence type="predicted"/>
<sequence>MSDAQDEVFAMQGREVRKPLPVPEIANSALSSAAALFRRIEAQPQDEWIVGDAGPYGAFTPPPSAPVTERVPSELLARRELAARLDGGIAMDDGA</sequence>
<gene>
    <name evidence="1" type="ORF">J2851_002340</name>
</gene>
<comment type="caution">
    <text evidence="1">The sequence shown here is derived from an EMBL/GenBank/DDBJ whole genome shotgun (WGS) entry which is preliminary data.</text>
</comment>
<dbReference type="Proteomes" id="UP000781958">
    <property type="component" value="Unassembled WGS sequence"/>
</dbReference>
<evidence type="ECO:0000313" key="2">
    <source>
        <dbReference type="Proteomes" id="UP000781958"/>
    </source>
</evidence>
<keyword evidence="2" id="KW-1185">Reference proteome</keyword>
<organism evidence="1 2">
    <name type="scientific">Azospirillum rugosum</name>
    <dbReference type="NCBI Taxonomy" id="416170"/>
    <lineage>
        <taxon>Bacteria</taxon>
        <taxon>Pseudomonadati</taxon>
        <taxon>Pseudomonadota</taxon>
        <taxon>Alphaproteobacteria</taxon>
        <taxon>Rhodospirillales</taxon>
        <taxon>Azospirillaceae</taxon>
        <taxon>Azospirillum</taxon>
    </lineage>
</organism>
<accession>A0ABS4SJ21</accession>
<name>A0ABS4SJ21_9PROT</name>
<dbReference type="RefSeq" id="WP_209766429.1">
    <property type="nucleotide sequence ID" value="NZ_JAGINP010000007.1"/>
</dbReference>
<evidence type="ECO:0000313" key="1">
    <source>
        <dbReference type="EMBL" id="MBP2292562.1"/>
    </source>
</evidence>